<evidence type="ECO:0000256" key="10">
    <source>
        <dbReference type="ARBA" id="ARBA00022840"/>
    </source>
</evidence>
<evidence type="ECO:0000256" key="4">
    <source>
        <dbReference type="ARBA" id="ARBA00010416"/>
    </source>
</evidence>
<evidence type="ECO:0000256" key="7">
    <source>
        <dbReference type="ARBA" id="ARBA00022490"/>
    </source>
</evidence>
<dbReference type="PANTHER" id="PTHR43692">
    <property type="entry name" value="UDP-N-ACETYLMURAMOYLALANINE--D-GLUTAMATE LIGASE"/>
    <property type="match status" value="1"/>
</dbReference>
<comment type="similarity">
    <text evidence="4 17">Belongs to the MurCDEF family.</text>
</comment>
<dbReference type="GO" id="GO:0008764">
    <property type="term" value="F:UDP-N-acetylmuramoylalanine-D-glutamate ligase activity"/>
    <property type="evidence" value="ECO:0007669"/>
    <property type="project" value="UniProtKB-UniRule"/>
</dbReference>
<keyword evidence="9 17" id="KW-0547">Nucleotide-binding</keyword>
<evidence type="ECO:0000256" key="13">
    <source>
        <dbReference type="ARBA" id="ARBA00023316"/>
    </source>
</evidence>
<evidence type="ECO:0000259" key="20">
    <source>
        <dbReference type="Pfam" id="PF08245"/>
    </source>
</evidence>
<evidence type="ECO:0000256" key="17">
    <source>
        <dbReference type="HAMAP-Rule" id="MF_00639"/>
    </source>
</evidence>
<reference evidence="21 22" key="1">
    <citation type="submission" date="2016-10" db="EMBL/GenBank/DDBJ databases">
        <authorList>
            <person name="de Groot N.N."/>
        </authorList>
    </citation>
    <scope>NUCLEOTIDE SEQUENCE [LARGE SCALE GENOMIC DNA]</scope>
    <source>
        <strain evidence="21 22">DSM 21650</strain>
    </source>
</reference>
<dbReference type="Pfam" id="PF21799">
    <property type="entry name" value="MurD-like_N"/>
    <property type="match status" value="1"/>
</dbReference>
<evidence type="ECO:0000256" key="18">
    <source>
        <dbReference type="RuleBase" id="RU003664"/>
    </source>
</evidence>
<keyword evidence="8 17" id="KW-0436">Ligase</keyword>
<dbReference type="GO" id="GO:0005737">
    <property type="term" value="C:cytoplasm"/>
    <property type="evidence" value="ECO:0007669"/>
    <property type="project" value="UniProtKB-SubCell"/>
</dbReference>
<dbReference type="SUPFAM" id="SSF53244">
    <property type="entry name" value="MurD-like peptide ligases, peptide-binding domain"/>
    <property type="match status" value="1"/>
</dbReference>
<feature type="domain" description="Mur ligase central" evidence="20">
    <location>
        <begin position="112"/>
        <end position="288"/>
    </location>
</feature>
<dbReference type="OrthoDB" id="9809796at2"/>
<dbReference type="SUPFAM" id="SSF53623">
    <property type="entry name" value="MurD-like peptide ligases, catalytic domain"/>
    <property type="match status" value="1"/>
</dbReference>
<sequence length="452" mass="50122">MELKGKNVLILGLAVSGVSTAKALDKLGANIIVTDMKKEEELEEQLAELKDINIKYVLGSNDICLDNIYLIVKSPGIPVEIPLLLNAKNNNIEVITDIELAYRISKNRFIAITGTNGKTTTTALTGELIKNMGLKCHVTGNIGVGVLWETINAQKEDVFVIEASSFQLESTKLFRPKISVITNITPDHLNWHKTFDNYVEAKKKILKNQQKGDYTILNYDDLLLREIGKEVKSDLIYFSVGNKLDNGVYIDNNQIIISDGKNTIYVMDSKDIRIPGRHNLENALAVVSIGWALGIKPEIIEKTLREFEGVEHRIEYVDNISEVSFYNDSKGTNPDASIKAIQALKKPIILIAGGMDKGTGFEEFIDSFEDKVKALVLLGETSEKIKETAISKGFSNIYIVGSIEEAVGKSFELAVPGDNILLSPACASWDMFKSYEERGKVFKQAVKSLREA</sequence>
<dbReference type="InterPro" id="IPR004101">
    <property type="entry name" value="Mur_ligase_C"/>
</dbReference>
<keyword evidence="7 17" id="KW-0963">Cytoplasm</keyword>
<dbReference type="HAMAP" id="MF_00639">
    <property type="entry name" value="MurD"/>
    <property type="match status" value="1"/>
</dbReference>
<keyword evidence="17 18" id="KW-0132">Cell division</keyword>
<dbReference type="InterPro" id="IPR036615">
    <property type="entry name" value="Mur_ligase_C_dom_sf"/>
</dbReference>
<dbReference type="Gene3D" id="3.40.1190.10">
    <property type="entry name" value="Mur-like, catalytic domain"/>
    <property type="match status" value="1"/>
</dbReference>
<name>A0A1H3JXR2_9FIRM</name>
<accession>A0A1H3JXR2</accession>
<evidence type="ECO:0000256" key="3">
    <source>
        <dbReference type="ARBA" id="ARBA00004752"/>
    </source>
</evidence>
<evidence type="ECO:0000256" key="2">
    <source>
        <dbReference type="ARBA" id="ARBA00004496"/>
    </source>
</evidence>
<dbReference type="GO" id="GO:0008360">
    <property type="term" value="P:regulation of cell shape"/>
    <property type="evidence" value="ECO:0007669"/>
    <property type="project" value="UniProtKB-KW"/>
</dbReference>
<dbReference type="PANTHER" id="PTHR43692:SF1">
    <property type="entry name" value="UDP-N-ACETYLMURAMOYLALANINE--D-GLUTAMATE LIGASE"/>
    <property type="match status" value="1"/>
</dbReference>
<feature type="domain" description="Mur ligase C-terminal" evidence="19">
    <location>
        <begin position="312"/>
        <end position="426"/>
    </location>
</feature>
<dbReference type="GO" id="GO:0005524">
    <property type="term" value="F:ATP binding"/>
    <property type="evidence" value="ECO:0007669"/>
    <property type="project" value="UniProtKB-UniRule"/>
</dbReference>
<organism evidence="21 22">
    <name type="scientific">Proteiniborus ethanoligenes</name>
    <dbReference type="NCBI Taxonomy" id="415015"/>
    <lineage>
        <taxon>Bacteria</taxon>
        <taxon>Bacillati</taxon>
        <taxon>Bacillota</taxon>
        <taxon>Clostridia</taxon>
        <taxon>Eubacteriales</taxon>
        <taxon>Proteiniborus</taxon>
    </lineage>
</organism>
<dbReference type="Pfam" id="PF02875">
    <property type="entry name" value="Mur_ligase_C"/>
    <property type="match status" value="1"/>
</dbReference>
<evidence type="ECO:0000256" key="15">
    <source>
        <dbReference type="ARBA" id="ARBA00032324"/>
    </source>
</evidence>
<keyword evidence="13 17" id="KW-0961">Cell wall biogenesis/degradation</keyword>
<evidence type="ECO:0000256" key="16">
    <source>
        <dbReference type="ARBA" id="ARBA00047632"/>
    </source>
</evidence>
<comment type="function">
    <text evidence="1 17 18">Cell wall formation. Catalyzes the addition of glutamate to the nucleotide precursor UDP-N-acetylmuramoyl-L-alanine (UMA).</text>
</comment>
<protein>
    <recommendedName>
        <fullName evidence="6 17">UDP-N-acetylmuramoylalanine--D-glutamate ligase</fullName>
        <ecNumber evidence="5 17">6.3.2.9</ecNumber>
    </recommendedName>
    <alternativeName>
        <fullName evidence="15 17">D-glutamic acid-adding enzyme</fullName>
    </alternativeName>
    <alternativeName>
        <fullName evidence="14 17">UDP-N-acetylmuramoyl-L-alanyl-D-glutamate synthetase</fullName>
    </alternativeName>
</protein>
<feature type="binding site" evidence="17">
    <location>
        <begin position="114"/>
        <end position="120"/>
    </location>
    <ligand>
        <name>ATP</name>
        <dbReference type="ChEBI" id="CHEBI:30616"/>
    </ligand>
</feature>
<dbReference type="EC" id="6.3.2.9" evidence="5 17"/>
<keyword evidence="17 18" id="KW-0131">Cell cycle</keyword>
<evidence type="ECO:0000256" key="1">
    <source>
        <dbReference type="ARBA" id="ARBA00002734"/>
    </source>
</evidence>
<comment type="pathway">
    <text evidence="3 17 18">Cell wall biogenesis; peptidoglycan biosynthesis.</text>
</comment>
<evidence type="ECO:0000256" key="6">
    <source>
        <dbReference type="ARBA" id="ARBA00015655"/>
    </source>
</evidence>
<evidence type="ECO:0000256" key="14">
    <source>
        <dbReference type="ARBA" id="ARBA00030398"/>
    </source>
</evidence>
<dbReference type="Proteomes" id="UP000198625">
    <property type="component" value="Unassembled WGS sequence"/>
</dbReference>
<dbReference type="EMBL" id="FNQE01000001">
    <property type="protein sequence ID" value="SDY44108.1"/>
    <property type="molecule type" value="Genomic_DNA"/>
</dbReference>
<dbReference type="Gene3D" id="3.40.50.720">
    <property type="entry name" value="NAD(P)-binding Rossmann-like Domain"/>
    <property type="match status" value="1"/>
</dbReference>
<keyword evidence="11 17" id="KW-0133">Cell shape</keyword>
<evidence type="ECO:0000313" key="22">
    <source>
        <dbReference type="Proteomes" id="UP000198625"/>
    </source>
</evidence>
<evidence type="ECO:0000313" key="21">
    <source>
        <dbReference type="EMBL" id="SDY44108.1"/>
    </source>
</evidence>
<evidence type="ECO:0000259" key="19">
    <source>
        <dbReference type="Pfam" id="PF02875"/>
    </source>
</evidence>
<dbReference type="Pfam" id="PF08245">
    <property type="entry name" value="Mur_ligase_M"/>
    <property type="match status" value="1"/>
</dbReference>
<dbReference type="InterPro" id="IPR013221">
    <property type="entry name" value="Mur_ligase_cen"/>
</dbReference>
<gene>
    <name evidence="17" type="primary">murD</name>
    <name evidence="21" type="ORF">SAMN05660462_00039</name>
</gene>
<dbReference type="GO" id="GO:0071555">
    <property type="term" value="P:cell wall organization"/>
    <property type="evidence" value="ECO:0007669"/>
    <property type="project" value="UniProtKB-KW"/>
</dbReference>
<dbReference type="GO" id="GO:0009252">
    <property type="term" value="P:peptidoglycan biosynthetic process"/>
    <property type="evidence" value="ECO:0007669"/>
    <property type="project" value="UniProtKB-UniRule"/>
</dbReference>
<evidence type="ECO:0000256" key="8">
    <source>
        <dbReference type="ARBA" id="ARBA00022598"/>
    </source>
</evidence>
<dbReference type="SUPFAM" id="SSF51984">
    <property type="entry name" value="MurCD N-terminal domain"/>
    <property type="match status" value="1"/>
</dbReference>
<dbReference type="NCBIfam" id="TIGR01087">
    <property type="entry name" value="murD"/>
    <property type="match status" value="1"/>
</dbReference>
<dbReference type="Gene3D" id="3.90.190.20">
    <property type="entry name" value="Mur ligase, C-terminal domain"/>
    <property type="match status" value="1"/>
</dbReference>
<dbReference type="STRING" id="415015.SAMN05660462_00039"/>
<dbReference type="UniPathway" id="UPA00219"/>
<dbReference type="InterPro" id="IPR005762">
    <property type="entry name" value="MurD"/>
</dbReference>
<comment type="subcellular location">
    <subcellularLocation>
        <location evidence="2 17 18">Cytoplasm</location>
    </subcellularLocation>
</comment>
<evidence type="ECO:0000256" key="12">
    <source>
        <dbReference type="ARBA" id="ARBA00022984"/>
    </source>
</evidence>
<keyword evidence="22" id="KW-1185">Reference proteome</keyword>
<evidence type="ECO:0000256" key="9">
    <source>
        <dbReference type="ARBA" id="ARBA00022741"/>
    </source>
</evidence>
<dbReference type="GO" id="GO:0051301">
    <property type="term" value="P:cell division"/>
    <property type="evidence" value="ECO:0007669"/>
    <property type="project" value="UniProtKB-KW"/>
</dbReference>
<evidence type="ECO:0000256" key="5">
    <source>
        <dbReference type="ARBA" id="ARBA00012212"/>
    </source>
</evidence>
<keyword evidence="12 17" id="KW-0573">Peptidoglycan synthesis</keyword>
<keyword evidence="10 17" id="KW-0067">ATP-binding</keyword>
<dbReference type="InterPro" id="IPR036565">
    <property type="entry name" value="Mur-like_cat_sf"/>
</dbReference>
<proteinExistence type="inferred from homology"/>
<evidence type="ECO:0000256" key="11">
    <source>
        <dbReference type="ARBA" id="ARBA00022960"/>
    </source>
</evidence>
<comment type="catalytic activity">
    <reaction evidence="16 17 18">
        <text>UDP-N-acetyl-alpha-D-muramoyl-L-alanine + D-glutamate + ATP = UDP-N-acetyl-alpha-D-muramoyl-L-alanyl-D-glutamate + ADP + phosphate + H(+)</text>
        <dbReference type="Rhea" id="RHEA:16429"/>
        <dbReference type="ChEBI" id="CHEBI:15378"/>
        <dbReference type="ChEBI" id="CHEBI:29986"/>
        <dbReference type="ChEBI" id="CHEBI:30616"/>
        <dbReference type="ChEBI" id="CHEBI:43474"/>
        <dbReference type="ChEBI" id="CHEBI:83898"/>
        <dbReference type="ChEBI" id="CHEBI:83900"/>
        <dbReference type="ChEBI" id="CHEBI:456216"/>
        <dbReference type="EC" id="6.3.2.9"/>
    </reaction>
</comment>
<dbReference type="RefSeq" id="WP_091725568.1">
    <property type="nucleotide sequence ID" value="NZ_FNQE01000001.1"/>
</dbReference>
<dbReference type="AlphaFoldDB" id="A0A1H3JXR2"/>